<name>A0ABP1RI71_9HEXA</name>
<sequence length="278" mass="31462">MSSSAELTRVVINLPNELGGALVYLVVREASDLDQSWAKLVKKRHHWLYEQLFPRSGRRHHYVIKDNRPPPYRKQWELETGLISDFINSFRSVLAAYHATIVLEDSFEYGKSESPKRVRFTMPGEREPIKVSSSPSPGVQRKYSNLSRAQELSSAARPSREASNSTRARKPIESGAPRNALVRNPFWKPSFLSRGRGQSKDNSVDSLDSSDVPEDGMEIQDVKASAVQNLQRRVDNETVLKVVKELKDLKDNGNWLRIASSVPLTAHLVQELFPSINQ</sequence>
<comment type="caution">
    <text evidence="2">The sequence shown here is derived from an EMBL/GenBank/DDBJ whole genome shotgun (WGS) entry which is preliminary data.</text>
</comment>
<evidence type="ECO:0008006" key="4">
    <source>
        <dbReference type="Google" id="ProtNLM"/>
    </source>
</evidence>
<evidence type="ECO:0000313" key="3">
    <source>
        <dbReference type="Proteomes" id="UP001642540"/>
    </source>
</evidence>
<organism evidence="2 3">
    <name type="scientific">Orchesella dallaii</name>
    <dbReference type="NCBI Taxonomy" id="48710"/>
    <lineage>
        <taxon>Eukaryota</taxon>
        <taxon>Metazoa</taxon>
        <taxon>Ecdysozoa</taxon>
        <taxon>Arthropoda</taxon>
        <taxon>Hexapoda</taxon>
        <taxon>Collembola</taxon>
        <taxon>Entomobryomorpha</taxon>
        <taxon>Entomobryoidea</taxon>
        <taxon>Orchesellidae</taxon>
        <taxon>Orchesellinae</taxon>
        <taxon>Orchesella</taxon>
    </lineage>
</organism>
<feature type="region of interest" description="Disordered" evidence="1">
    <location>
        <begin position="192"/>
        <end position="215"/>
    </location>
</feature>
<feature type="region of interest" description="Disordered" evidence="1">
    <location>
        <begin position="118"/>
        <end position="175"/>
    </location>
</feature>
<proteinExistence type="predicted"/>
<protein>
    <recommendedName>
        <fullName evidence="4">PX domain-containing protein</fullName>
    </recommendedName>
</protein>
<evidence type="ECO:0000313" key="2">
    <source>
        <dbReference type="EMBL" id="CAL8128706.1"/>
    </source>
</evidence>
<evidence type="ECO:0000256" key="1">
    <source>
        <dbReference type="SAM" id="MobiDB-lite"/>
    </source>
</evidence>
<dbReference type="EMBL" id="CAXLJM020000075">
    <property type="protein sequence ID" value="CAL8128706.1"/>
    <property type="molecule type" value="Genomic_DNA"/>
</dbReference>
<reference evidence="2 3" key="1">
    <citation type="submission" date="2024-08" db="EMBL/GenBank/DDBJ databases">
        <authorList>
            <person name="Cucini C."/>
            <person name="Frati F."/>
        </authorList>
    </citation>
    <scope>NUCLEOTIDE SEQUENCE [LARGE SCALE GENOMIC DNA]</scope>
</reference>
<gene>
    <name evidence="2" type="ORF">ODALV1_LOCUS22475</name>
</gene>
<keyword evidence="3" id="KW-1185">Reference proteome</keyword>
<accession>A0ABP1RI71</accession>
<feature type="compositionally biased region" description="Polar residues" evidence="1">
    <location>
        <begin position="131"/>
        <end position="153"/>
    </location>
</feature>
<dbReference type="Proteomes" id="UP001642540">
    <property type="component" value="Unassembled WGS sequence"/>
</dbReference>